<dbReference type="Proteomes" id="UP000288805">
    <property type="component" value="Unassembled WGS sequence"/>
</dbReference>
<sequence length="41" mass="4566">MASVNIQAMLLEDIKDSPRDMADARGSSSLLYPQHCWLSSQ</sequence>
<accession>A0A438G8G3</accession>
<organism evidence="1 2">
    <name type="scientific">Vitis vinifera</name>
    <name type="common">Grape</name>
    <dbReference type="NCBI Taxonomy" id="29760"/>
    <lineage>
        <taxon>Eukaryota</taxon>
        <taxon>Viridiplantae</taxon>
        <taxon>Streptophyta</taxon>
        <taxon>Embryophyta</taxon>
        <taxon>Tracheophyta</taxon>
        <taxon>Spermatophyta</taxon>
        <taxon>Magnoliopsida</taxon>
        <taxon>eudicotyledons</taxon>
        <taxon>Gunneridae</taxon>
        <taxon>Pentapetalae</taxon>
        <taxon>rosids</taxon>
        <taxon>Vitales</taxon>
        <taxon>Vitaceae</taxon>
        <taxon>Viteae</taxon>
        <taxon>Vitis</taxon>
    </lineage>
</organism>
<proteinExistence type="predicted"/>
<reference evidence="1 2" key="1">
    <citation type="journal article" date="2018" name="PLoS Genet.">
        <title>Population sequencing reveals clonal diversity and ancestral inbreeding in the grapevine cultivar Chardonnay.</title>
        <authorList>
            <person name="Roach M.J."/>
            <person name="Johnson D.L."/>
            <person name="Bohlmann J."/>
            <person name="van Vuuren H.J."/>
            <person name="Jones S.J."/>
            <person name="Pretorius I.S."/>
            <person name="Schmidt S.A."/>
            <person name="Borneman A.R."/>
        </authorList>
    </citation>
    <scope>NUCLEOTIDE SEQUENCE [LARGE SCALE GENOMIC DNA]</scope>
    <source>
        <strain evidence="2">cv. Chardonnay</strain>
        <tissue evidence="1">Leaf</tissue>
    </source>
</reference>
<evidence type="ECO:0000313" key="2">
    <source>
        <dbReference type="Proteomes" id="UP000288805"/>
    </source>
</evidence>
<comment type="caution">
    <text evidence="1">The sequence shown here is derived from an EMBL/GenBank/DDBJ whole genome shotgun (WGS) entry which is preliminary data.</text>
</comment>
<name>A0A438G8G3_VITVI</name>
<evidence type="ECO:0000313" key="1">
    <source>
        <dbReference type="EMBL" id="RVW68510.1"/>
    </source>
</evidence>
<protein>
    <submittedName>
        <fullName evidence="1">Uncharacterized protein</fullName>
    </submittedName>
</protein>
<dbReference type="AlphaFoldDB" id="A0A438G8G3"/>
<gene>
    <name evidence="1" type="ORF">CK203_063420</name>
</gene>
<dbReference type="EMBL" id="QGNW01000532">
    <property type="protein sequence ID" value="RVW68510.1"/>
    <property type="molecule type" value="Genomic_DNA"/>
</dbReference>